<dbReference type="STRING" id="1262450.S3C832"/>
<evidence type="ECO:0000313" key="3">
    <source>
        <dbReference type="Proteomes" id="UP000016923"/>
    </source>
</evidence>
<dbReference type="eggNOG" id="ENOG502SJT8">
    <property type="taxonomic scope" value="Eukaryota"/>
</dbReference>
<gene>
    <name evidence="2" type="ORF">F503_03933</name>
</gene>
<protein>
    <submittedName>
        <fullName evidence="2">Uncharacterized protein</fullName>
    </submittedName>
</protein>
<dbReference type="Proteomes" id="UP000016923">
    <property type="component" value="Unassembled WGS sequence"/>
</dbReference>
<sequence length="182" mass="21059">MFVYASKYALRIVYSADFDRWEDKTGIHVEDNYTRFKAWAGNIDSHRTGQSSMDYPLRDAAHIRKEVLRLLGQLGQLNDAYAIVKGERVPWDKLLEDEDTTPAEKNDDEGNDGNRSTEMEQIVLNVGDIIVCLLRLSVTIRNPAPHDWFRGIYETDTISYEPFDISHVQNKFPNIYKIISKM</sequence>
<name>S3C832_OPHP1</name>
<feature type="region of interest" description="Disordered" evidence="1">
    <location>
        <begin position="95"/>
        <end position="115"/>
    </location>
</feature>
<evidence type="ECO:0000256" key="1">
    <source>
        <dbReference type="SAM" id="MobiDB-lite"/>
    </source>
</evidence>
<dbReference type="EMBL" id="KE148180">
    <property type="protein sequence ID" value="EPE02348.1"/>
    <property type="molecule type" value="Genomic_DNA"/>
</dbReference>
<proteinExistence type="predicted"/>
<feature type="compositionally biased region" description="Acidic residues" evidence="1">
    <location>
        <begin position="95"/>
        <end position="111"/>
    </location>
</feature>
<dbReference type="OrthoDB" id="6133115at2759"/>
<accession>S3C832</accession>
<reference evidence="2 3" key="1">
    <citation type="journal article" date="2013" name="BMC Genomics">
        <title>The genome and transcriptome of the pine saprophyte Ophiostoma piceae, and a comparison with the bark beetle-associated pine pathogen Grosmannia clavigera.</title>
        <authorList>
            <person name="Haridas S."/>
            <person name="Wang Y."/>
            <person name="Lim L."/>
            <person name="Massoumi Alamouti S."/>
            <person name="Jackman S."/>
            <person name="Docking R."/>
            <person name="Robertson G."/>
            <person name="Birol I."/>
            <person name="Bohlmann J."/>
            <person name="Breuil C."/>
        </authorList>
    </citation>
    <scope>NUCLEOTIDE SEQUENCE [LARGE SCALE GENOMIC DNA]</scope>
    <source>
        <strain evidence="2 3">UAMH 11346</strain>
    </source>
</reference>
<dbReference type="VEuPathDB" id="FungiDB:F503_03933"/>
<dbReference type="HOGENOM" id="CLU_092117_0_0_1"/>
<evidence type="ECO:0000313" key="2">
    <source>
        <dbReference type="EMBL" id="EPE02348.1"/>
    </source>
</evidence>
<keyword evidence="3" id="KW-1185">Reference proteome</keyword>
<dbReference type="PANTHER" id="PTHR35391:SF7">
    <property type="entry name" value="C2H2-TYPE DOMAIN-CONTAINING PROTEIN"/>
    <property type="match status" value="1"/>
</dbReference>
<dbReference type="OMA" id="EPFDISH"/>
<dbReference type="AlphaFoldDB" id="S3C832"/>
<organism evidence="2 3">
    <name type="scientific">Ophiostoma piceae (strain UAMH 11346)</name>
    <name type="common">Sap stain fungus</name>
    <dbReference type="NCBI Taxonomy" id="1262450"/>
    <lineage>
        <taxon>Eukaryota</taxon>
        <taxon>Fungi</taxon>
        <taxon>Dikarya</taxon>
        <taxon>Ascomycota</taxon>
        <taxon>Pezizomycotina</taxon>
        <taxon>Sordariomycetes</taxon>
        <taxon>Sordariomycetidae</taxon>
        <taxon>Ophiostomatales</taxon>
        <taxon>Ophiostomataceae</taxon>
        <taxon>Ophiostoma</taxon>
    </lineage>
</organism>
<dbReference type="PANTHER" id="PTHR35391">
    <property type="entry name" value="C2H2-TYPE DOMAIN-CONTAINING PROTEIN-RELATED"/>
    <property type="match status" value="1"/>
</dbReference>